<name>A0A2N3G4R4_9ACTN</name>
<evidence type="ECO:0000259" key="9">
    <source>
        <dbReference type="Pfam" id="PF07992"/>
    </source>
</evidence>
<dbReference type="Pfam" id="PF07992">
    <property type="entry name" value="Pyr_redox_2"/>
    <property type="match status" value="1"/>
</dbReference>
<evidence type="ECO:0000256" key="8">
    <source>
        <dbReference type="RuleBase" id="RU003881"/>
    </source>
</evidence>
<sequence length="318" mass="33803">MSERTRDVAIIGGGPAGLTAGIYLSRGKIDAILLEQKLPGGTAAMSPLIENYPGFPQGISGIELTERMKRQADRFELQMKTFAHVTRVALDTGTPVITLEDGEIRANSVIIATGQSPRKIGIPGEEEYAGRGVSYCATCDGPLFKDKVVMVIGGGDAAVGEALHLSKFASKVILVHRRDELRASAYLEERASREPNLEFMWNSEITEIKGDQIVRTATISDNVTGARAEVPVAGIFFYAGNTPNTEFLAGVVELDEAGYVVTGENLETSVPGVFAAGDARAGSWKQIIVSAAEGALASQGAQRYLETIGAKKAYEGGH</sequence>
<keyword evidence="4" id="KW-1015">Disulfide bond</keyword>
<evidence type="ECO:0000256" key="4">
    <source>
        <dbReference type="ARBA" id="ARBA00023157"/>
    </source>
</evidence>
<dbReference type="NCBIfam" id="TIGR01292">
    <property type="entry name" value="TRX_reduct"/>
    <property type="match status" value="1"/>
</dbReference>
<evidence type="ECO:0000313" key="11">
    <source>
        <dbReference type="Proteomes" id="UP000233654"/>
    </source>
</evidence>
<dbReference type="GO" id="GO:0019430">
    <property type="term" value="P:removal of superoxide radicals"/>
    <property type="evidence" value="ECO:0007669"/>
    <property type="project" value="UniProtKB-UniRule"/>
</dbReference>
<dbReference type="GO" id="GO:0005737">
    <property type="term" value="C:cytoplasm"/>
    <property type="evidence" value="ECO:0007669"/>
    <property type="project" value="InterPro"/>
</dbReference>
<dbReference type="InterPro" id="IPR023753">
    <property type="entry name" value="FAD/NAD-binding_dom"/>
</dbReference>
<proteinExistence type="inferred from homology"/>
<evidence type="ECO:0000256" key="7">
    <source>
        <dbReference type="RuleBase" id="RU003880"/>
    </source>
</evidence>
<dbReference type="EMBL" id="PHEX01000061">
    <property type="protein sequence ID" value="PKQ27709.1"/>
    <property type="molecule type" value="Genomic_DNA"/>
</dbReference>
<gene>
    <name evidence="10" type="primary">trxB</name>
    <name evidence="10" type="ORF">CVT63_06565</name>
</gene>
<feature type="domain" description="FAD/NAD(P)-binding" evidence="9">
    <location>
        <begin position="7"/>
        <end position="294"/>
    </location>
</feature>
<dbReference type="SUPFAM" id="SSF51905">
    <property type="entry name" value="FAD/NAD(P)-binding domain"/>
    <property type="match status" value="1"/>
</dbReference>
<dbReference type="InterPro" id="IPR005982">
    <property type="entry name" value="Thioredox_Rdtase"/>
</dbReference>
<dbReference type="Gene3D" id="3.50.50.60">
    <property type="entry name" value="FAD/NAD(P)-binding domain"/>
    <property type="match status" value="2"/>
</dbReference>
<keyword evidence="2 7" id="KW-0274">FAD</keyword>
<dbReference type="AlphaFoldDB" id="A0A2N3G4R4"/>
<evidence type="ECO:0000256" key="6">
    <source>
        <dbReference type="ARBA" id="ARBA00048132"/>
    </source>
</evidence>
<dbReference type="GO" id="GO:0004791">
    <property type="term" value="F:thioredoxin-disulfide reductase (NADPH) activity"/>
    <property type="evidence" value="ECO:0007669"/>
    <property type="project" value="UniProtKB-UniRule"/>
</dbReference>
<evidence type="ECO:0000256" key="1">
    <source>
        <dbReference type="ARBA" id="ARBA00022630"/>
    </source>
</evidence>
<accession>A0A2N3G4R4</accession>
<comment type="caution">
    <text evidence="10">The sequence shown here is derived from an EMBL/GenBank/DDBJ whole genome shotgun (WGS) entry which is preliminary data.</text>
</comment>
<keyword evidence="1 7" id="KW-0285">Flavoprotein</keyword>
<dbReference type="PRINTS" id="PR00469">
    <property type="entry name" value="PNDRDTASEII"/>
</dbReference>
<keyword evidence="5 7" id="KW-0676">Redox-active center</keyword>
<dbReference type="InterPro" id="IPR008255">
    <property type="entry name" value="Pyr_nucl-diS_OxRdtase_2_AS"/>
</dbReference>
<dbReference type="EC" id="1.8.1.9" evidence="7"/>
<protein>
    <recommendedName>
        <fullName evidence="7">Thioredoxin reductase</fullName>
        <ecNumber evidence="7">1.8.1.9</ecNumber>
    </recommendedName>
</protein>
<reference evidence="10 11" key="1">
    <citation type="journal article" date="2017" name="ISME J.">
        <title>Potential for microbial H2 and metal transformations associated with novel bacteria and archaea in deep terrestrial subsurface sediments.</title>
        <authorList>
            <person name="Hernsdorf A.W."/>
            <person name="Amano Y."/>
            <person name="Miyakawa K."/>
            <person name="Ise K."/>
            <person name="Suzuki Y."/>
            <person name="Anantharaman K."/>
            <person name="Probst A."/>
            <person name="Burstein D."/>
            <person name="Thomas B.C."/>
            <person name="Banfield J.F."/>
        </authorList>
    </citation>
    <scope>NUCLEOTIDE SEQUENCE [LARGE SCALE GENOMIC DNA]</scope>
    <source>
        <strain evidence="10">HGW-Actinobacteria-3</strain>
    </source>
</reference>
<evidence type="ECO:0000256" key="3">
    <source>
        <dbReference type="ARBA" id="ARBA00023002"/>
    </source>
</evidence>
<comment type="subunit">
    <text evidence="7">Homodimer.</text>
</comment>
<evidence type="ECO:0000256" key="2">
    <source>
        <dbReference type="ARBA" id="ARBA00022827"/>
    </source>
</evidence>
<evidence type="ECO:0000313" key="10">
    <source>
        <dbReference type="EMBL" id="PKQ27709.1"/>
    </source>
</evidence>
<evidence type="ECO:0000256" key="5">
    <source>
        <dbReference type="ARBA" id="ARBA00023284"/>
    </source>
</evidence>
<dbReference type="PANTHER" id="PTHR48105">
    <property type="entry name" value="THIOREDOXIN REDUCTASE 1-RELATED-RELATED"/>
    <property type="match status" value="1"/>
</dbReference>
<dbReference type="PRINTS" id="PR00368">
    <property type="entry name" value="FADPNR"/>
</dbReference>
<keyword evidence="8" id="KW-0521">NADP</keyword>
<keyword evidence="3 7" id="KW-0560">Oxidoreductase</keyword>
<comment type="cofactor">
    <cofactor evidence="8">
        <name>FAD</name>
        <dbReference type="ChEBI" id="CHEBI:57692"/>
    </cofactor>
    <text evidence="8">Binds 1 FAD per subunit.</text>
</comment>
<dbReference type="Proteomes" id="UP000233654">
    <property type="component" value="Unassembled WGS sequence"/>
</dbReference>
<dbReference type="PROSITE" id="PS00573">
    <property type="entry name" value="PYRIDINE_REDOX_2"/>
    <property type="match status" value="1"/>
</dbReference>
<dbReference type="InterPro" id="IPR050097">
    <property type="entry name" value="Ferredoxin-NADP_redctase_2"/>
</dbReference>
<comment type="similarity">
    <text evidence="7">Belongs to the class-II pyridine nucleotide-disulfide oxidoreductase family.</text>
</comment>
<dbReference type="InterPro" id="IPR036188">
    <property type="entry name" value="FAD/NAD-bd_sf"/>
</dbReference>
<organism evidence="10 11">
    <name type="scientific">Candidatus Anoxymicrobium japonicum</name>
    <dbReference type="NCBI Taxonomy" id="2013648"/>
    <lineage>
        <taxon>Bacteria</taxon>
        <taxon>Bacillati</taxon>
        <taxon>Actinomycetota</taxon>
        <taxon>Candidatus Geothermincolia</taxon>
        <taxon>Candidatus Geothermincolales</taxon>
        <taxon>Candidatus Anoxymicrobiaceae</taxon>
        <taxon>Candidatus Anoxymicrobium</taxon>
    </lineage>
</organism>
<comment type="catalytic activity">
    <reaction evidence="6 7">
        <text>[thioredoxin]-dithiol + NADP(+) = [thioredoxin]-disulfide + NADPH + H(+)</text>
        <dbReference type="Rhea" id="RHEA:20345"/>
        <dbReference type="Rhea" id="RHEA-COMP:10698"/>
        <dbReference type="Rhea" id="RHEA-COMP:10700"/>
        <dbReference type="ChEBI" id="CHEBI:15378"/>
        <dbReference type="ChEBI" id="CHEBI:29950"/>
        <dbReference type="ChEBI" id="CHEBI:50058"/>
        <dbReference type="ChEBI" id="CHEBI:57783"/>
        <dbReference type="ChEBI" id="CHEBI:58349"/>
        <dbReference type="EC" id="1.8.1.9"/>
    </reaction>
</comment>